<keyword evidence="1" id="KW-0472">Membrane</keyword>
<feature type="transmembrane region" description="Helical" evidence="1">
    <location>
        <begin position="182"/>
        <end position="203"/>
    </location>
</feature>
<keyword evidence="1" id="KW-0812">Transmembrane</keyword>
<evidence type="ECO:0000256" key="1">
    <source>
        <dbReference type="SAM" id="Phobius"/>
    </source>
</evidence>
<dbReference type="SUPFAM" id="SSF103473">
    <property type="entry name" value="MFS general substrate transporter"/>
    <property type="match status" value="1"/>
</dbReference>
<protein>
    <submittedName>
        <fullName evidence="2">Uncharacterized protein</fullName>
    </submittedName>
</protein>
<accession>I3YMG7</accession>
<dbReference type="AlphaFoldDB" id="I3YMG7"/>
<feature type="transmembrane region" description="Helical" evidence="1">
    <location>
        <begin position="39"/>
        <end position="60"/>
    </location>
</feature>
<dbReference type="PATRIC" id="fig|679935.3.peg.1818"/>
<sequence length="350" mass="38514">MNPILTSGLANIINSFTTQFETYFNSNFLTLLSSEVGSYYGVLGAGLMFFLIVNGALFALREKTGKDLQAEIMRCVHLFLILIFGYCIIPAVDFFGETAIEYLYPNRQDAMQVAIDKSDGLGRIEASEYALSENDIRNVKRAQARVSKRNYNGAKIDNASDFNEDNKKESLWSLIKGGLVKLLANICLIVGAFCKLIITFFVLIIKALLRITFPVAVALSFIYGAEKTIGAWWQSYITVTMMSFIIAAIEILQNLLLFDVASNSLSVAQLGIALMAFAFGAAYLCAPTLTVLCVGGSEAAAQLPQQITTSFMTVGAMTWGILKSRSVTSGQFFKETYLKQKKGVSGRYFE</sequence>
<gene>
    <name evidence="2" type="ordered locus">Alfi_1865</name>
</gene>
<dbReference type="EMBL" id="CP003274">
    <property type="protein sequence ID" value="AFL78185.1"/>
    <property type="molecule type" value="Genomic_DNA"/>
</dbReference>
<feature type="transmembrane region" description="Helical" evidence="1">
    <location>
        <begin position="231"/>
        <end position="252"/>
    </location>
</feature>
<name>I3YMG7_ALIFI</name>
<organism evidence="2 3">
    <name type="scientific">Alistipes finegoldii (strain DSM 17242 / JCM 16770 / CCUG 46020 / CIP 107999 / KCTC 15236 / AHN 2437)</name>
    <dbReference type="NCBI Taxonomy" id="679935"/>
    <lineage>
        <taxon>Bacteria</taxon>
        <taxon>Pseudomonadati</taxon>
        <taxon>Bacteroidota</taxon>
        <taxon>Bacteroidia</taxon>
        <taxon>Bacteroidales</taxon>
        <taxon>Rikenellaceae</taxon>
        <taxon>Alistipes</taxon>
    </lineage>
</organism>
<dbReference type="RefSeq" id="WP_014775586.1">
    <property type="nucleotide sequence ID" value="NC_018011.1"/>
</dbReference>
<evidence type="ECO:0000313" key="3">
    <source>
        <dbReference type="Proteomes" id="UP000006052"/>
    </source>
</evidence>
<dbReference type="STRING" id="679935.Alfi_1865"/>
<feature type="transmembrane region" description="Helical" evidence="1">
    <location>
        <begin position="264"/>
        <end position="284"/>
    </location>
</feature>
<dbReference type="InterPro" id="IPR036259">
    <property type="entry name" value="MFS_trans_sf"/>
</dbReference>
<reference evidence="3" key="1">
    <citation type="journal article" date="2013" name="Stand. Genomic Sci.">
        <title>Complete genome sequence of the bile-resistant pigment-producing anaerobe Alistipes finegoldii type strain (AHN2437(T)).</title>
        <authorList>
            <person name="Mavromatis K."/>
            <person name="Stackebrandt E."/>
            <person name="Munk C."/>
            <person name="Lapidus A."/>
            <person name="Nolan M."/>
            <person name="Lucas S."/>
            <person name="Hammon N."/>
            <person name="Deshpande S."/>
            <person name="Cheng J.F."/>
            <person name="Tapia R."/>
            <person name="Goodwin L.A."/>
            <person name="Pitluck S."/>
            <person name="Liolios K."/>
            <person name="Pagani I."/>
            <person name="Ivanova N."/>
            <person name="Mikhailova N."/>
            <person name="Huntemann M."/>
            <person name="Pati A."/>
            <person name="Chen A."/>
            <person name="Palaniappan K."/>
            <person name="Land M."/>
            <person name="Hauser L."/>
            <person name="Rohde M."/>
            <person name="Gronow S."/>
            <person name="Goker M."/>
            <person name="Detter J.C."/>
            <person name="Bristow J."/>
            <person name="Eisen J.A."/>
            <person name="Markowitz V."/>
            <person name="Hugenholtz P."/>
            <person name="Kyrpides N.C."/>
            <person name="Klenk H.P."/>
            <person name="Woyke T."/>
        </authorList>
    </citation>
    <scope>NUCLEOTIDE SEQUENCE</scope>
    <source>
        <strain evidence="3">DSM 17242 / JCM 16770 / AHN 2437 / CCUG 46020 / CIP 107999</strain>
    </source>
</reference>
<dbReference type="HOGENOM" id="CLU_791401_0_0_10"/>
<proteinExistence type="predicted"/>
<evidence type="ECO:0000313" key="2">
    <source>
        <dbReference type="EMBL" id="AFL78185.1"/>
    </source>
</evidence>
<feature type="transmembrane region" description="Helical" evidence="1">
    <location>
        <begin position="72"/>
        <end position="92"/>
    </location>
</feature>
<dbReference type="KEGG" id="afd:Alfi_1865"/>
<dbReference type="Proteomes" id="UP000006052">
    <property type="component" value="Chromosome"/>
</dbReference>
<keyword evidence="1" id="KW-1133">Transmembrane helix</keyword>